<gene>
    <name evidence="2" type="ORF">OM076_22080</name>
</gene>
<organism evidence="2 3">
    <name type="scientific">Solirubrobacter ginsenosidimutans</name>
    <dbReference type="NCBI Taxonomy" id="490573"/>
    <lineage>
        <taxon>Bacteria</taxon>
        <taxon>Bacillati</taxon>
        <taxon>Actinomycetota</taxon>
        <taxon>Thermoleophilia</taxon>
        <taxon>Solirubrobacterales</taxon>
        <taxon>Solirubrobacteraceae</taxon>
        <taxon>Solirubrobacter</taxon>
    </lineage>
</organism>
<sequence>MTPDKPQTATSHNDTPPFPHHAATPQTPLEAAERQYAERPTGVPNWQPEDGDFT</sequence>
<evidence type="ECO:0000313" key="3">
    <source>
        <dbReference type="Proteomes" id="UP001149140"/>
    </source>
</evidence>
<reference evidence="2" key="1">
    <citation type="submission" date="2022-10" db="EMBL/GenBank/DDBJ databases">
        <title>The WGS of Solirubrobacter ginsenosidimutans DSM 21036.</title>
        <authorList>
            <person name="Jiang Z."/>
        </authorList>
    </citation>
    <scope>NUCLEOTIDE SEQUENCE</scope>
    <source>
        <strain evidence="2">DSM 21036</strain>
    </source>
</reference>
<evidence type="ECO:0000256" key="1">
    <source>
        <dbReference type="SAM" id="MobiDB-lite"/>
    </source>
</evidence>
<dbReference type="AlphaFoldDB" id="A0A9X3S323"/>
<dbReference type="EMBL" id="JAPDOD010000022">
    <property type="protein sequence ID" value="MDA0162977.1"/>
    <property type="molecule type" value="Genomic_DNA"/>
</dbReference>
<comment type="caution">
    <text evidence="2">The sequence shown here is derived from an EMBL/GenBank/DDBJ whole genome shotgun (WGS) entry which is preliminary data.</text>
</comment>
<keyword evidence="3" id="KW-1185">Reference proteome</keyword>
<protein>
    <submittedName>
        <fullName evidence="2">Uncharacterized protein</fullName>
    </submittedName>
</protein>
<evidence type="ECO:0000313" key="2">
    <source>
        <dbReference type="EMBL" id="MDA0162977.1"/>
    </source>
</evidence>
<feature type="region of interest" description="Disordered" evidence="1">
    <location>
        <begin position="1"/>
        <end position="54"/>
    </location>
</feature>
<feature type="compositionally biased region" description="Polar residues" evidence="1">
    <location>
        <begin position="1"/>
        <end position="14"/>
    </location>
</feature>
<proteinExistence type="predicted"/>
<name>A0A9X3S323_9ACTN</name>
<dbReference type="RefSeq" id="WP_270042218.1">
    <property type="nucleotide sequence ID" value="NZ_JAPDOD010000022.1"/>
</dbReference>
<accession>A0A9X3S323</accession>
<dbReference type="Proteomes" id="UP001149140">
    <property type="component" value="Unassembled WGS sequence"/>
</dbReference>